<organism evidence="4 5">
    <name type="scientific">Neocucurbitaria cava</name>
    <dbReference type="NCBI Taxonomy" id="798079"/>
    <lineage>
        <taxon>Eukaryota</taxon>
        <taxon>Fungi</taxon>
        <taxon>Dikarya</taxon>
        <taxon>Ascomycota</taxon>
        <taxon>Pezizomycotina</taxon>
        <taxon>Dothideomycetes</taxon>
        <taxon>Pleosporomycetidae</taxon>
        <taxon>Pleosporales</taxon>
        <taxon>Pleosporineae</taxon>
        <taxon>Cucurbitariaceae</taxon>
        <taxon>Neocucurbitaria</taxon>
    </lineage>
</organism>
<evidence type="ECO:0000256" key="3">
    <source>
        <dbReference type="SAM" id="SignalP"/>
    </source>
</evidence>
<feature type="signal peptide" evidence="3">
    <location>
        <begin position="1"/>
        <end position="18"/>
    </location>
</feature>
<dbReference type="Proteomes" id="UP001140560">
    <property type="component" value="Unassembled WGS sequence"/>
</dbReference>
<dbReference type="GO" id="GO:0046872">
    <property type="term" value="F:metal ion binding"/>
    <property type="evidence" value="ECO:0007669"/>
    <property type="project" value="UniProtKB-KW"/>
</dbReference>
<dbReference type="EMBL" id="JAPEUY010000020">
    <property type="protein sequence ID" value="KAJ4363111.1"/>
    <property type="molecule type" value="Genomic_DNA"/>
</dbReference>
<keyword evidence="1" id="KW-0479">Metal-binding</keyword>
<dbReference type="OrthoDB" id="302705at2759"/>
<evidence type="ECO:0000256" key="2">
    <source>
        <dbReference type="ARBA" id="ARBA00023180"/>
    </source>
</evidence>
<keyword evidence="3" id="KW-0732">Signal</keyword>
<dbReference type="InterPro" id="IPR011050">
    <property type="entry name" value="Pectin_lyase_fold/virulence"/>
</dbReference>
<evidence type="ECO:0000313" key="4">
    <source>
        <dbReference type="EMBL" id="KAJ4363111.1"/>
    </source>
</evidence>
<sequence>MQFLWFLPLLTSTVSALAFPGAEGFGANAIGGQNGKVYVVSNLNDSGTGSLRDAVSQPDRTIVFSVGGLIQIKDRLVVSKRISILGQTAPGDGITVYGNGWSFSNADDAIVRYIRIRMGKSGASGKDGITIAEGSNMIFDHVSVSWGRDETFSINGNDVGNITIQNSIIAQGLETHSCGGLMQTNLGNGISLFRNLYIDNKTRNPKVKGTNDFTNNVIYNWGGGGGYIAGDSSAASEANIVGNYFISGPSTSVTAFTRGNENFKGYVEANFYDSDKDGALNGAQLGVSSSNYGGMVIQTTRFPFPAPSKTLSAPDALKLAEASVGASKVRDAVDKRLITELQSYGKTGELISDENASPMSGPGTIDGGTQWVDANGNGIPDDVESQFKTVEDWANSLVPSSY</sequence>
<evidence type="ECO:0000313" key="5">
    <source>
        <dbReference type="Proteomes" id="UP001140560"/>
    </source>
</evidence>
<evidence type="ECO:0000256" key="1">
    <source>
        <dbReference type="ARBA" id="ARBA00022723"/>
    </source>
</evidence>
<feature type="chain" id="PRO_5040984213" description="Pectate lyase C" evidence="3">
    <location>
        <begin position="19"/>
        <end position="402"/>
    </location>
</feature>
<gene>
    <name evidence="4" type="ORF">N0V83_010231</name>
</gene>
<dbReference type="AlphaFoldDB" id="A0A9W8Y1K6"/>
<dbReference type="PANTHER" id="PTHR42970">
    <property type="entry name" value="PECTATE LYASE C-RELATED"/>
    <property type="match status" value="1"/>
</dbReference>
<reference evidence="4" key="1">
    <citation type="submission" date="2022-10" db="EMBL/GenBank/DDBJ databases">
        <title>Tapping the CABI collections for fungal endophytes: first genome assemblies for Collariella, Neodidymelliopsis, Ascochyta clinopodiicola, Didymella pomorum, Didymosphaeria variabile, Neocosmospora piperis and Neocucurbitaria cava.</title>
        <authorList>
            <person name="Hill R."/>
        </authorList>
    </citation>
    <scope>NUCLEOTIDE SEQUENCE</scope>
    <source>
        <strain evidence="4">IMI 356814</strain>
    </source>
</reference>
<accession>A0A9W8Y1K6</accession>
<protein>
    <recommendedName>
        <fullName evidence="6">Pectate lyase C</fullName>
    </recommendedName>
</protein>
<name>A0A9W8Y1K6_9PLEO</name>
<dbReference type="InterPro" id="IPR012334">
    <property type="entry name" value="Pectin_lyas_fold"/>
</dbReference>
<comment type="caution">
    <text evidence="4">The sequence shown here is derived from an EMBL/GenBank/DDBJ whole genome shotgun (WGS) entry which is preliminary data.</text>
</comment>
<dbReference type="Gene3D" id="2.160.20.10">
    <property type="entry name" value="Single-stranded right-handed beta-helix, Pectin lyase-like"/>
    <property type="match status" value="1"/>
</dbReference>
<dbReference type="PANTHER" id="PTHR42970:SF1">
    <property type="entry name" value="PECTATE LYASE C-RELATED"/>
    <property type="match status" value="1"/>
</dbReference>
<dbReference type="InterPro" id="IPR052063">
    <property type="entry name" value="Polysaccharide_Lyase_1"/>
</dbReference>
<evidence type="ECO:0008006" key="6">
    <source>
        <dbReference type="Google" id="ProtNLM"/>
    </source>
</evidence>
<dbReference type="SUPFAM" id="SSF51126">
    <property type="entry name" value="Pectin lyase-like"/>
    <property type="match status" value="1"/>
</dbReference>
<keyword evidence="2" id="KW-0325">Glycoprotein</keyword>
<keyword evidence="5" id="KW-1185">Reference proteome</keyword>
<proteinExistence type="predicted"/>